<reference evidence="5" key="1">
    <citation type="submission" date="2016-10" db="EMBL/GenBank/DDBJ databases">
        <authorList>
            <person name="Varghese N."/>
            <person name="Submissions S."/>
        </authorList>
    </citation>
    <scope>NUCLEOTIDE SEQUENCE [LARGE SCALE GENOMIC DNA]</scope>
    <source>
        <strain evidence="5">DSM 3695</strain>
    </source>
</reference>
<dbReference type="InterPro" id="IPR052558">
    <property type="entry name" value="Siderophore_Hydrolase_D"/>
</dbReference>
<protein>
    <submittedName>
        <fullName evidence="4">Chitobiase/beta-hexosaminidase C-terminal domain-containing protein</fullName>
    </submittedName>
</protein>
<proteinExistence type="inferred from homology"/>
<organism evidence="4 5">
    <name type="scientific">Chitinophaga arvensicola</name>
    <dbReference type="NCBI Taxonomy" id="29529"/>
    <lineage>
        <taxon>Bacteria</taxon>
        <taxon>Pseudomonadati</taxon>
        <taxon>Bacteroidota</taxon>
        <taxon>Chitinophagia</taxon>
        <taxon>Chitinophagales</taxon>
        <taxon>Chitinophagaceae</taxon>
        <taxon>Chitinophaga</taxon>
    </lineage>
</organism>
<keyword evidence="2" id="KW-0378">Hydrolase</keyword>
<evidence type="ECO:0000259" key="3">
    <source>
        <dbReference type="Pfam" id="PF13290"/>
    </source>
</evidence>
<dbReference type="PANTHER" id="PTHR40841">
    <property type="entry name" value="SIDEROPHORE TRIACETYLFUSARININE C ESTERASE"/>
    <property type="match status" value="1"/>
</dbReference>
<evidence type="ECO:0000313" key="4">
    <source>
        <dbReference type="EMBL" id="SEW42707.1"/>
    </source>
</evidence>
<dbReference type="PANTHER" id="PTHR40841:SF2">
    <property type="entry name" value="SIDEROPHORE-DEGRADING ESTERASE (EUROFUNG)"/>
    <property type="match status" value="1"/>
</dbReference>
<comment type="similarity">
    <text evidence="1">Belongs to the esterase D family.</text>
</comment>
<dbReference type="Proteomes" id="UP000199310">
    <property type="component" value="Unassembled WGS sequence"/>
</dbReference>
<dbReference type="Pfam" id="PF13290">
    <property type="entry name" value="CHB_HEX_C_1"/>
    <property type="match status" value="1"/>
</dbReference>
<dbReference type="PROSITE" id="PS51257">
    <property type="entry name" value="PROKAR_LIPOPROTEIN"/>
    <property type="match status" value="1"/>
</dbReference>
<dbReference type="STRING" id="29529.SAMN04488122_3134"/>
<dbReference type="InterPro" id="IPR000801">
    <property type="entry name" value="Esterase-like"/>
</dbReference>
<dbReference type="Pfam" id="PF00756">
    <property type="entry name" value="Esterase"/>
    <property type="match status" value="1"/>
</dbReference>
<dbReference type="InterPro" id="IPR059177">
    <property type="entry name" value="GH29D-like_dom"/>
</dbReference>
<dbReference type="InterPro" id="IPR029058">
    <property type="entry name" value="AB_hydrolase_fold"/>
</dbReference>
<gene>
    <name evidence="4" type="ORF">SAMN04488122_3134</name>
</gene>
<name>A0A1I0RN92_9BACT</name>
<dbReference type="Gene3D" id="3.40.50.1820">
    <property type="entry name" value="alpha/beta hydrolase"/>
    <property type="match status" value="1"/>
</dbReference>
<dbReference type="EMBL" id="FOJG01000001">
    <property type="protein sequence ID" value="SEW42707.1"/>
    <property type="molecule type" value="Genomic_DNA"/>
</dbReference>
<evidence type="ECO:0000313" key="5">
    <source>
        <dbReference type="Proteomes" id="UP000199310"/>
    </source>
</evidence>
<evidence type="ECO:0000256" key="1">
    <source>
        <dbReference type="ARBA" id="ARBA00005622"/>
    </source>
</evidence>
<accession>A0A1I0RN92</accession>
<sequence>MKAPIRLIFIITVTTFFACEAKAQAPNILHDTLYSAVLQEKRALNIILPKDTFNQYEIIYCLDDVAEFQRMEWGFLHGEGFIPKNTILVGITNTRKNGADMRDRDFTPTATGGVSGGADQFLQFIKKELMPHMQQQYKAGASGHTLYGGSLGGLFVMYVFLTDPDLFTSYIAIDPSLWWDHQYLNKLADKKINTFSYANNTLFIAGRKGIAFDYMGISGMDSILRAKAPAALDWTCIPFTNETHYSTNFKGFWEGLKFSYGGFYASTGGYNTSRKIYIKPTNGIVLKDQPFTLFSYNLNPDRYIHYTTDGSIPDQSSPTLKGEETPVALRSDATIHVKSIGKRTVYNREATAYLKTGNVIPASPKPAGVQSGGLHYACYEGEPDLKKLLPTKTGIADETFDINQLSKQPFFYLVKEGFIEITAPGYYIFEMGPGNEKTKVYLAGRQILGAHFEPGDGENYVLPLEKGFYPYRVVYFHQKDSGPLPDIYLKLPGRDDFPMPLEMQYSKR</sequence>
<keyword evidence="5" id="KW-1185">Reference proteome</keyword>
<dbReference type="AlphaFoldDB" id="A0A1I0RN92"/>
<dbReference type="RefSeq" id="WP_089896220.1">
    <property type="nucleotide sequence ID" value="NZ_FOJG01000001.1"/>
</dbReference>
<evidence type="ECO:0000256" key="2">
    <source>
        <dbReference type="ARBA" id="ARBA00022801"/>
    </source>
</evidence>
<feature type="domain" description="GH29D-like beta-sandwich" evidence="3">
    <location>
        <begin position="280"/>
        <end position="343"/>
    </location>
</feature>
<dbReference type="SUPFAM" id="SSF53474">
    <property type="entry name" value="alpha/beta-Hydrolases"/>
    <property type="match status" value="1"/>
</dbReference>
<dbReference type="OrthoDB" id="9784036at2"/>
<dbReference type="GO" id="GO:0016788">
    <property type="term" value="F:hydrolase activity, acting on ester bonds"/>
    <property type="evidence" value="ECO:0007669"/>
    <property type="project" value="TreeGrafter"/>
</dbReference>